<dbReference type="GO" id="GO:0016787">
    <property type="term" value="F:hydrolase activity"/>
    <property type="evidence" value="ECO:0007669"/>
    <property type="project" value="UniProtKB-KW"/>
</dbReference>
<protein>
    <submittedName>
        <fullName evidence="8">Very short patch repair endonuclease</fullName>
    </submittedName>
</protein>
<dbReference type="SUPFAM" id="SSF52980">
    <property type="entry name" value="Restriction endonuclease-like"/>
    <property type="match status" value="1"/>
</dbReference>
<evidence type="ECO:0000313" key="8">
    <source>
        <dbReference type="EMBL" id="XCO75912.1"/>
    </source>
</evidence>
<evidence type="ECO:0000256" key="1">
    <source>
        <dbReference type="ARBA" id="ARBA00022722"/>
    </source>
</evidence>
<dbReference type="EMBL" id="CP159925">
    <property type="protein sequence ID" value="XCO75912.1"/>
    <property type="molecule type" value="Genomic_DNA"/>
</dbReference>
<dbReference type="RefSeq" id="WP_363799205.1">
    <property type="nucleotide sequence ID" value="NZ_CP159925.1"/>
</dbReference>
<dbReference type="InterPro" id="IPR011335">
    <property type="entry name" value="Restrct_endonuc-II-like"/>
</dbReference>
<proteinExistence type="inferred from homology"/>
<accession>A0AAU8MXF5</accession>
<dbReference type="NCBIfam" id="TIGR00632">
    <property type="entry name" value="vsr"/>
    <property type="match status" value="1"/>
</dbReference>
<feature type="region of interest" description="Disordered" evidence="7">
    <location>
        <begin position="1"/>
        <end position="25"/>
    </location>
</feature>
<evidence type="ECO:0000256" key="7">
    <source>
        <dbReference type="SAM" id="MobiDB-lite"/>
    </source>
</evidence>
<dbReference type="CDD" id="cd00221">
    <property type="entry name" value="Vsr"/>
    <property type="match status" value="1"/>
</dbReference>
<keyword evidence="2 8" id="KW-0255">Endonuclease</keyword>
<reference evidence="8" key="1">
    <citation type="submission" date="2024-06" db="EMBL/GenBank/DDBJ databases">
        <authorList>
            <person name="Li S."/>
        </authorList>
    </citation>
    <scope>NUCLEOTIDE SEQUENCE</scope>
    <source>
        <strain evidence="8">SR10</strain>
    </source>
</reference>
<organism evidence="8">
    <name type="scientific">Lysobacter firmicutimachus</name>
    <dbReference type="NCBI Taxonomy" id="1792846"/>
    <lineage>
        <taxon>Bacteria</taxon>
        <taxon>Pseudomonadati</taxon>
        <taxon>Pseudomonadota</taxon>
        <taxon>Gammaproteobacteria</taxon>
        <taxon>Lysobacterales</taxon>
        <taxon>Lysobacteraceae</taxon>
        <taxon>Lysobacter</taxon>
    </lineage>
</organism>
<feature type="compositionally biased region" description="Basic and acidic residues" evidence="7">
    <location>
        <begin position="1"/>
        <end position="11"/>
    </location>
</feature>
<gene>
    <name evidence="8" type="ORF">ABU614_03705</name>
</gene>
<keyword evidence="5" id="KW-0234">DNA repair</keyword>
<evidence type="ECO:0000256" key="6">
    <source>
        <dbReference type="ARBA" id="ARBA00029466"/>
    </source>
</evidence>
<keyword evidence="3" id="KW-0227">DNA damage</keyword>
<sequence length="153" mass="17574">MADVHTPEQRQRNMSRIRGRDTKPEMTVRRGLHARGLRYRLQDRNLPGRPDLVFPKYRVVIFVHGCFWHGHNCPMFHLPATRPDFWQTKISGNQSRDAKALRELLASGWRVLTVWECCLKGPGRMPLDSVIDDCFAFIVGTQQTADISGQSST</sequence>
<dbReference type="Pfam" id="PF03852">
    <property type="entry name" value="Vsr"/>
    <property type="match status" value="1"/>
</dbReference>
<dbReference type="GO" id="GO:0006298">
    <property type="term" value="P:mismatch repair"/>
    <property type="evidence" value="ECO:0007669"/>
    <property type="project" value="InterPro"/>
</dbReference>
<dbReference type="InterPro" id="IPR004603">
    <property type="entry name" value="DNA_mismatch_endonuc_vsr"/>
</dbReference>
<dbReference type="REBASE" id="848877">
    <property type="entry name" value="V.LfiSR10ORF3690P"/>
</dbReference>
<dbReference type="Gene3D" id="3.40.960.10">
    <property type="entry name" value="VSR Endonuclease"/>
    <property type="match status" value="1"/>
</dbReference>
<comment type="similarity">
    <text evidence="6">Belongs to the Vsr family.</text>
</comment>
<dbReference type="AlphaFoldDB" id="A0AAU8MXF5"/>
<evidence type="ECO:0000256" key="5">
    <source>
        <dbReference type="ARBA" id="ARBA00023204"/>
    </source>
</evidence>
<evidence type="ECO:0000256" key="3">
    <source>
        <dbReference type="ARBA" id="ARBA00022763"/>
    </source>
</evidence>
<name>A0AAU8MXF5_9GAMM</name>
<dbReference type="GO" id="GO:0004519">
    <property type="term" value="F:endonuclease activity"/>
    <property type="evidence" value="ECO:0007669"/>
    <property type="project" value="UniProtKB-KW"/>
</dbReference>
<evidence type="ECO:0000256" key="4">
    <source>
        <dbReference type="ARBA" id="ARBA00022801"/>
    </source>
</evidence>
<keyword evidence="4" id="KW-0378">Hydrolase</keyword>
<evidence type="ECO:0000256" key="2">
    <source>
        <dbReference type="ARBA" id="ARBA00022759"/>
    </source>
</evidence>
<keyword evidence="1" id="KW-0540">Nuclease</keyword>